<protein>
    <submittedName>
        <fullName evidence="2">Uncharacterized protein</fullName>
    </submittedName>
</protein>
<dbReference type="EMBL" id="JARJCN010000006">
    <property type="protein sequence ID" value="KAJ7099917.1"/>
    <property type="molecule type" value="Genomic_DNA"/>
</dbReference>
<accession>A0AAD6UEE6</accession>
<feature type="compositionally biased region" description="Pro residues" evidence="1">
    <location>
        <begin position="175"/>
        <end position="184"/>
    </location>
</feature>
<reference evidence="2" key="1">
    <citation type="submission" date="2023-03" db="EMBL/GenBank/DDBJ databases">
        <title>Massive genome expansion in bonnet fungi (Mycena s.s.) driven by repeated elements and novel gene families across ecological guilds.</title>
        <authorList>
            <consortium name="Lawrence Berkeley National Laboratory"/>
            <person name="Harder C.B."/>
            <person name="Miyauchi S."/>
            <person name="Viragh M."/>
            <person name="Kuo A."/>
            <person name="Thoen E."/>
            <person name="Andreopoulos B."/>
            <person name="Lu D."/>
            <person name="Skrede I."/>
            <person name="Drula E."/>
            <person name="Henrissat B."/>
            <person name="Morin E."/>
            <person name="Kohler A."/>
            <person name="Barry K."/>
            <person name="LaButti K."/>
            <person name="Morin E."/>
            <person name="Salamov A."/>
            <person name="Lipzen A."/>
            <person name="Mereny Z."/>
            <person name="Hegedus B."/>
            <person name="Baldrian P."/>
            <person name="Stursova M."/>
            <person name="Weitz H."/>
            <person name="Taylor A."/>
            <person name="Grigoriev I.V."/>
            <person name="Nagy L.G."/>
            <person name="Martin F."/>
            <person name="Kauserud H."/>
        </authorList>
    </citation>
    <scope>NUCLEOTIDE SEQUENCE</scope>
    <source>
        <strain evidence="2">CBHHK173m</strain>
    </source>
</reference>
<evidence type="ECO:0000256" key="1">
    <source>
        <dbReference type="SAM" id="MobiDB-lite"/>
    </source>
</evidence>
<organism evidence="2 3">
    <name type="scientific">Mycena belliarum</name>
    <dbReference type="NCBI Taxonomy" id="1033014"/>
    <lineage>
        <taxon>Eukaryota</taxon>
        <taxon>Fungi</taxon>
        <taxon>Dikarya</taxon>
        <taxon>Basidiomycota</taxon>
        <taxon>Agaricomycotina</taxon>
        <taxon>Agaricomycetes</taxon>
        <taxon>Agaricomycetidae</taxon>
        <taxon>Agaricales</taxon>
        <taxon>Marasmiineae</taxon>
        <taxon>Mycenaceae</taxon>
        <taxon>Mycena</taxon>
    </lineage>
</organism>
<gene>
    <name evidence="2" type="ORF">B0H15DRAFT_944306</name>
</gene>
<proteinExistence type="predicted"/>
<name>A0AAD6UEE6_9AGAR</name>
<feature type="region of interest" description="Disordered" evidence="1">
    <location>
        <begin position="165"/>
        <end position="186"/>
    </location>
</feature>
<dbReference type="AlphaFoldDB" id="A0AAD6UEE6"/>
<sequence length="233" mass="24932">MCRLVRLRHRPAAPPCACRCLIACSRRISACRRLVVRARRTPTRCRLVHIPRTPRSPPLHRLALTAASLLVPTCRRPAFCPCTPHSFVPAAPPLVAALSSFPAPPLAAAAPPCARCRPVARPRLFVPAAPPLVAALFSFPAPPLVAAAPPCARCRPALRLLPPRPSSLHSARSSPPHPHSPPPRHSCSPHPCLLPPPLCPAHPLALMLLVTAARPRRLCAPSLPRPSLHCGPP</sequence>
<feature type="compositionally biased region" description="Low complexity" evidence="1">
    <location>
        <begin position="165"/>
        <end position="174"/>
    </location>
</feature>
<evidence type="ECO:0000313" key="2">
    <source>
        <dbReference type="EMBL" id="KAJ7099917.1"/>
    </source>
</evidence>
<evidence type="ECO:0000313" key="3">
    <source>
        <dbReference type="Proteomes" id="UP001222325"/>
    </source>
</evidence>
<keyword evidence="3" id="KW-1185">Reference proteome</keyword>
<dbReference type="Proteomes" id="UP001222325">
    <property type="component" value="Unassembled WGS sequence"/>
</dbReference>
<comment type="caution">
    <text evidence="2">The sequence shown here is derived from an EMBL/GenBank/DDBJ whole genome shotgun (WGS) entry which is preliminary data.</text>
</comment>